<name>A0A5A7SGW5_CUCMM</name>
<dbReference type="AlphaFoldDB" id="A0A5A7SGW5"/>
<dbReference type="PANTHER" id="PTHR11439">
    <property type="entry name" value="GAG-POL-RELATED RETROTRANSPOSON"/>
    <property type="match status" value="1"/>
</dbReference>
<organism evidence="1 2">
    <name type="scientific">Cucumis melo var. makuwa</name>
    <name type="common">Oriental melon</name>
    <dbReference type="NCBI Taxonomy" id="1194695"/>
    <lineage>
        <taxon>Eukaryota</taxon>
        <taxon>Viridiplantae</taxon>
        <taxon>Streptophyta</taxon>
        <taxon>Embryophyta</taxon>
        <taxon>Tracheophyta</taxon>
        <taxon>Spermatophyta</taxon>
        <taxon>Magnoliopsida</taxon>
        <taxon>eudicotyledons</taxon>
        <taxon>Gunneridae</taxon>
        <taxon>Pentapetalae</taxon>
        <taxon>rosids</taxon>
        <taxon>fabids</taxon>
        <taxon>Cucurbitales</taxon>
        <taxon>Cucurbitaceae</taxon>
        <taxon>Benincaseae</taxon>
        <taxon>Cucumis</taxon>
    </lineage>
</organism>
<proteinExistence type="predicted"/>
<dbReference type="Proteomes" id="UP000321393">
    <property type="component" value="Unassembled WGS sequence"/>
</dbReference>
<dbReference type="OrthoDB" id="418237at2759"/>
<protein>
    <submittedName>
        <fullName evidence="1">Copia protein</fullName>
    </submittedName>
</protein>
<sequence>MIGSLLYIIASRLDIAFVVGVCAKFHSDLKGTHLAAVKRIIKYIHSTSDFGVLYSYDTNSTLLGYCDAVSTECLKDRKSTSRGCFFVGNDLDTVTLYCDSMSVIDISKNPVQHSRTKHIDIKHHFIRELIEGEVVVLKHVRSSLQLVDIFTKPLDVSSFEHLRAGLGLRDIPDPISDMGEKHPQKKARKASARPKVITIKIGRRKVPPDVPCVPIDGILFHLEETDFQPSHISNDVLASILFGGTLSVWPICNDETLDVGLLVSSLLIHLNSNILTPNDALGPNPKTLALSYKLFQGKGFNLPRELASRVINIIESRALFTSVNLLSERRLEVDNLVLHLKSLLSSTSTTDQDLE</sequence>
<dbReference type="EMBL" id="SSTE01023138">
    <property type="protein sequence ID" value="KAA0025390.1"/>
    <property type="molecule type" value="Genomic_DNA"/>
</dbReference>
<gene>
    <name evidence="1" type="ORF">E6C27_scaffold1220G00200</name>
</gene>
<dbReference type="STRING" id="1194695.A0A5A7SGW5"/>
<evidence type="ECO:0000313" key="2">
    <source>
        <dbReference type="Proteomes" id="UP000321393"/>
    </source>
</evidence>
<accession>A0A5A7SGW5</accession>
<reference evidence="1 2" key="1">
    <citation type="submission" date="2019-08" db="EMBL/GenBank/DDBJ databases">
        <title>Draft genome sequences of two oriental melons (Cucumis melo L. var makuwa).</title>
        <authorList>
            <person name="Kwon S.-Y."/>
        </authorList>
    </citation>
    <scope>NUCLEOTIDE SEQUENCE [LARGE SCALE GENOMIC DNA]</scope>
    <source>
        <strain evidence="2">cv. SW 3</strain>
        <tissue evidence="1">Leaf</tissue>
    </source>
</reference>
<comment type="caution">
    <text evidence="1">The sequence shown here is derived from an EMBL/GenBank/DDBJ whole genome shotgun (WGS) entry which is preliminary data.</text>
</comment>
<dbReference type="CDD" id="cd09272">
    <property type="entry name" value="RNase_HI_RT_Ty1"/>
    <property type="match status" value="1"/>
</dbReference>
<evidence type="ECO:0000313" key="1">
    <source>
        <dbReference type="EMBL" id="KAA0025390.1"/>
    </source>
</evidence>
<dbReference type="PANTHER" id="PTHR11439:SF486">
    <property type="entry name" value="RLK (RECEPTOR-LIKE KINASE) PROTEIN, PUTATIVE-RELATED"/>
    <property type="match status" value="1"/>
</dbReference>